<protein>
    <submittedName>
        <fullName evidence="2">Heterokaryon incompatibility protein-domain-containing protein</fullName>
    </submittedName>
</protein>
<dbReference type="InterPro" id="IPR010730">
    <property type="entry name" value="HET"/>
</dbReference>
<feature type="non-terminal residue" evidence="2">
    <location>
        <position position="296"/>
    </location>
</feature>
<dbReference type="EMBL" id="JAUTDP010000006">
    <property type="protein sequence ID" value="KAK3398755.1"/>
    <property type="molecule type" value="Genomic_DNA"/>
</dbReference>
<dbReference type="Pfam" id="PF06985">
    <property type="entry name" value="HET"/>
    <property type="match status" value="1"/>
</dbReference>
<evidence type="ECO:0000313" key="2">
    <source>
        <dbReference type="EMBL" id="KAK3398755.1"/>
    </source>
</evidence>
<proteinExistence type="predicted"/>
<dbReference type="InterPro" id="IPR052895">
    <property type="entry name" value="HetReg/Transcr_Mod"/>
</dbReference>
<feature type="domain" description="Heterokaryon incompatibility" evidence="1">
    <location>
        <begin position="1"/>
        <end position="160"/>
    </location>
</feature>
<reference evidence="2" key="2">
    <citation type="submission" date="2023-07" db="EMBL/GenBank/DDBJ databases">
        <authorList>
            <consortium name="Lawrence Berkeley National Laboratory"/>
            <person name="Haridas S."/>
            <person name="Hensen N."/>
            <person name="Bonometti L."/>
            <person name="Westerberg I."/>
            <person name="Brannstrom I.O."/>
            <person name="Guillou S."/>
            <person name="Cros-Aarteil S."/>
            <person name="Calhoun S."/>
            <person name="Kuo A."/>
            <person name="Mondo S."/>
            <person name="Pangilinan J."/>
            <person name="Riley R."/>
            <person name="LaButti K."/>
            <person name="Andreopoulos B."/>
            <person name="Lipzen A."/>
            <person name="Chen C."/>
            <person name="Yanf M."/>
            <person name="Daum C."/>
            <person name="Ng V."/>
            <person name="Clum A."/>
            <person name="Steindorff A."/>
            <person name="Ohm R."/>
            <person name="Martin F."/>
            <person name="Silar P."/>
            <person name="Natvig D."/>
            <person name="Lalanne C."/>
            <person name="Gautier V."/>
            <person name="Ament-velasquez S.L."/>
            <person name="Kruys A."/>
            <person name="Hutchinson M.I."/>
            <person name="Powell A.J."/>
            <person name="Barry K."/>
            <person name="Miller A.N."/>
            <person name="Grigoriev I.V."/>
            <person name="Debuchy R."/>
            <person name="Gladieux P."/>
            <person name="Thoren M.H."/>
            <person name="Johannesson H."/>
        </authorList>
    </citation>
    <scope>NUCLEOTIDE SEQUENCE</scope>
    <source>
        <strain evidence="2">FGSC 1904</strain>
    </source>
</reference>
<dbReference type="PANTHER" id="PTHR24148">
    <property type="entry name" value="ANKYRIN REPEAT DOMAIN-CONTAINING PROTEIN 39 HOMOLOG-RELATED"/>
    <property type="match status" value="1"/>
</dbReference>
<comment type="caution">
    <text evidence="2">The sequence shown here is derived from an EMBL/GenBank/DDBJ whole genome shotgun (WGS) entry which is preliminary data.</text>
</comment>
<feature type="non-terminal residue" evidence="2">
    <location>
        <position position="1"/>
    </location>
</feature>
<name>A0AAE0UCJ6_SORBR</name>
<gene>
    <name evidence="2" type="ORF">B0T20DRAFT_336062</name>
</gene>
<accession>A0AAE0UCJ6</accession>
<sequence>YIALSYEWGPEDNIHDPTILINGTHRLSIRKNLYEALKEFRASAEFSGKLLWVDAICINQQKAHGEKPHQIRLMGKIFGHAATVIAWLGTSAEDSDKAINALKACSQYGYLPKDRCFIRSVLQPPKPDQPLYTYPPWVTMKAITALCNRSYWRRVWIMQEIQQSQSLLVKCGSQSITGTELERAFEALQSFECIPHLRYEERSMKRYYRGLTKFLCLMAASVPLQHLRARKEVHMSLGQLLQICVEGGFQSTERRDYIFALLGMSNDVTEGAIRVDYKKPLWLLRNEALPVIERSY</sequence>
<evidence type="ECO:0000259" key="1">
    <source>
        <dbReference type="Pfam" id="PF06985"/>
    </source>
</evidence>
<evidence type="ECO:0000313" key="3">
    <source>
        <dbReference type="Proteomes" id="UP001281003"/>
    </source>
</evidence>
<organism evidence="2 3">
    <name type="scientific">Sordaria brevicollis</name>
    <dbReference type="NCBI Taxonomy" id="83679"/>
    <lineage>
        <taxon>Eukaryota</taxon>
        <taxon>Fungi</taxon>
        <taxon>Dikarya</taxon>
        <taxon>Ascomycota</taxon>
        <taxon>Pezizomycotina</taxon>
        <taxon>Sordariomycetes</taxon>
        <taxon>Sordariomycetidae</taxon>
        <taxon>Sordariales</taxon>
        <taxon>Sordariaceae</taxon>
        <taxon>Sordaria</taxon>
    </lineage>
</organism>
<dbReference type="AlphaFoldDB" id="A0AAE0UCJ6"/>
<dbReference type="Proteomes" id="UP001281003">
    <property type="component" value="Unassembled WGS sequence"/>
</dbReference>
<reference evidence="2" key="1">
    <citation type="journal article" date="2023" name="Mol. Phylogenet. Evol.">
        <title>Genome-scale phylogeny and comparative genomics of the fungal order Sordariales.</title>
        <authorList>
            <person name="Hensen N."/>
            <person name="Bonometti L."/>
            <person name="Westerberg I."/>
            <person name="Brannstrom I.O."/>
            <person name="Guillou S."/>
            <person name="Cros-Aarteil S."/>
            <person name="Calhoun S."/>
            <person name="Haridas S."/>
            <person name="Kuo A."/>
            <person name="Mondo S."/>
            <person name="Pangilinan J."/>
            <person name="Riley R."/>
            <person name="LaButti K."/>
            <person name="Andreopoulos B."/>
            <person name="Lipzen A."/>
            <person name="Chen C."/>
            <person name="Yan M."/>
            <person name="Daum C."/>
            <person name="Ng V."/>
            <person name="Clum A."/>
            <person name="Steindorff A."/>
            <person name="Ohm R.A."/>
            <person name="Martin F."/>
            <person name="Silar P."/>
            <person name="Natvig D.O."/>
            <person name="Lalanne C."/>
            <person name="Gautier V."/>
            <person name="Ament-Velasquez S.L."/>
            <person name="Kruys A."/>
            <person name="Hutchinson M.I."/>
            <person name="Powell A.J."/>
            <person name="Barry K."/>
            <person name="Miller A.N."/>
            <person name="Grigoriev I.V."/>
            <person name="Debuchy R."/>
            <person name="Gladieux P."/>
            <person name="Hiltunen Thoren M."/>
            <person name="Johannesson H."/>
        </authorList>
    </citation>
    <scope>NUCLEOTIDE SEQUENCE</scope>
    <source>
        <strain evidence="2">FGSC 1904</strain>
    </source>
</reference>
<dbReference type="PANTHER" id="PTHR24148:SF77">
    <property type="entry name" value="HETEROKARYON INCOMPATIBILITY DOMAIN-CONTAINING PROTEIN"/>
    <property type="match status" value="1"/>
</dbReference>
<keyword evidence="3" id="KW-1185">Reference proteome</keyword>